<feature type="domain" description="ABC3 transporter permease C-terminal" evidence="7">
    <location>
        <begin position="1248"/>
        <end position="1365"/>
    </location>
</feature>
<proteinExistence type="predicted"/>
<dbReference type="EMBL" id="VXPY01000013">
    <property type="protein sequence ID" value="MYD89113.1"/>
    <property type="molecule type" value="Genomic_DNA"/>
</dbReference>
<evidence type="ECO:0000259" key="7">
    <source>
        <dbReference type="Pfam" id="PF02687"/>
    </source>
</evidence>
<evidence type="ECO:0000313" key="8">
    <source>
        <dbReference type="EMBL" id="MYD89113.1"/>
    </source>
</evidence>
<feature type="transmembrane region" description="Helical" evidence="6">
    <location>
        <begin position="1335"/>
        <end position="1358"/>
    </location>
</feature>
<feature type="domain" description="ABC3 transporter permease C-terminal" evidence="7">
    <location>
        <begin position="625"/>
        <end position="752"/>
    </location>
</feature>
<dbReference type="GO" id="GO:0005886">
    <property type="term" value="C:plasma membrane"/>
    <property type="evidence" value="ECO:0007669"/>
    <property type="project" value="UniProtKB-SubCell"/>
</dbReference>
<dbReference type="GO" id="GO:0022857">
    <property type="term" value="F:transmembrane transporter activity"/>
    <property type="evidence" value="ECO:0007669"/>
    <property type="project" value="TreeGrafter"/>
</dbReference>
<feature type="transmembrane region" description="Helical" evidence="6">
    <location>
        <begin position="626"/>
        <end position="644"/>
    </location>
</feature>
<comment type="subcellular location">
    <subcellularLocation>
        <location evidence="1">Cell membrane</location>
        <topology evidence="1">Multi-pass membrane protein</topology>
    </subcellularLocation>
</comment>
<name>A0A6B1DQQ7_9CHLR</name>
<evidence type="ECO:0000256" key="4">
    <source>
        <dbReference type="ARBA" id="ARBA00022989"/>
    </source>
</evidence>
<evidence type="ECO:0000256" key="6">
    <source>
        <dbReference type="SAM" id="Phobius"/>
    </source>
</evidence>
<feature type="transmembrane region" description="Helical" evidence="6">
    <location>
        <begin position="672"/>
        <end position="694"/>
    </location>
</feature>
<accession>A0A6B1DQQ7</accession>
<evidence type="ECO:0000256" key="1">
    <source>
        <dbReference type="ARBA" id="ARBA00004651"/>
    </source>
</evidence>
<gene>
    <name evidence="8" type="ORF">F4Y08_02070</name>
</gene>
<feature type="transmembrane region" description="Helical" evidence="6">
    <location>
        <begin position="774"/>
        <end position="794"/>
    </location>
</feature>
<feature type="transmembrane region" description="Helical" evidence="6">
    <location>
        <begin position="48"/>
        <end position="68"/>
    </location>
</feature>
<evidence type="ECO:0000256" key="5">
    <source>
        <dbReference type="ARBA" id="ARBA00023136"/>
    </source>
</evidence>
<comment type="caution">
    <text evidence="8">The sequence shown here is derived from an EMBL/GenBank/DDBJ whole genome shotgun (WGS) entry which is preliminary data.</text>
</comment>
<dbReference type="PANTHER" id="PTHR30572">
    <property type="entry name" value="MEMBRANE COMPONENT OF TRANSPORTER-RELATED"/>
    <property type="match status" value="1"/>
</dbReference>
<feature type="transmembrane region" description="Helical" evidence="6">
    <location>
        <begin position="719"/>
        <end position="743"/>
    </location>
</feature>
<evidence type="ECO:0000256" key="3">
    <source>
        <dbReference type="ARBA" id="ARBA00022692"/>
    </source>
</evidence>
<dbReference type="PANTHER" id="PTHR30572:SF17">
    <property type="entry name" value="ABC3 TRANSPORTER PERMEASE PROTEIN DOMAIN-CONTAINING PROTEIN"/>
    <property type="match status" value="1"/>
</dbReference>
<feature type="transmembrane region" description="Helical" evidence="6">
    <location>
        <begin position="1244"/>
        <end position="1263"/>
    </location>
</feature>
<evidence type="ECO:0000256" key="2">
    <source>
        <dbReference type="ARBA" id="ARBA00022475"/>
    </source>
</evidence>
<protein>
    <submittedName>
        <fullName evidence="8">FtsX-like permease family protein</fullName>
    </submittedName>
</protein>
<keyword evidence="4 6" id="KW-1133">Transmembrane helix</keyword>
<sequence>MNFMQSAALWMAATLLLVGLLIIGLSVRSPILARLGLRNIPRRPLQSSLIVVGLTLSTMIFVAALSLGDTLNHSLRNQVVGAYGHVDQVISPTFLGALLGMAEDGDFETDDDASAEDTNLVELLEGLANGDADSIVRLVEEGLPGITLEDYRSLRAAAEDEPLIDGMAGAIFFPSVVRNVTTGQGEPIGFIFAVDDEYTTEFGLHDQSGAPVRMDVLQPGVGNIMSPVVGTVAEAASSVMQVVEGDIRDSAAAPVLAGAAALWFLATEWQGESVSLRDVRVDLQTLADLGLDTTFLTEQGISELSLDSLGIADDDLAVLGIDPDAVVDLPTLEALGIEIPENLNLFQLLNLNTLLGRTDESLNQVGLQVRQGDVYLNQLGAQQLNAQPGDLLEVFVGPIPVPYRVRAIVQESGPLGLLGPVVMMDLEEARRLLFMPERNNAALVSFAGDEEEGMALTDTVNQRLRALSLDNEQYTRVLQILSRPEIKSAIQSASSVAAIPNMDMESAPGFLVEFVEGVSGFSDFQQHVETLAAWSAEPEVSGASEGSSTSSVVSDADMRLAIANWAVRDWLLGLELDSASRSALAEAFVDLERFQVLTPLSKQLAVQGAGVAGVAFGSMFTASGTFSIMAGLVLIFLIYVMLAAERRSELGIVRALGMRRGSMVQMFVTEGLVYDLAACVLGLGLGLLVSWGMIDFLTGLLSTISRQFRGPEFLFKLEWSVSATSLVVAFCLGLLLTLAVILVSSIRVSRVSIVTAIRNLPEGTLRQRGQTTRWVALISAAVLLLAGGAALFWSSRWIEGIGPIRWGSTMLVACLALAAYFALVWARVPGRWRQSAPIALLGLGWLAIWAYPWMRINDVMDGEVDAGWVLDPGWVLLDQVLSASFSLLGAIFVIQAGAAPLAMLATRLLAPLRQVAPSIRLAIAYSLGNRFRTGTVMFLFATVILSVIVMAYVIKATNTAVAPEAELNANFDIELTTGPLSFFDPIQDLEAEANEREDFPLSDVELMSSIITDDVEIELLQPTPRMREEWGASVSGVDAAYATQASQLYALRWRAAEFATDADAWAALGSRTEVAIMEPRLVEELLQGDQAGDDVEFAWTTATSTDETADGEPDVSLTVEVAATSSADAIEDWDTLPPMMVKMKLTDSDALTPVELEVIGVLEEGPMLAHSDILVNRGVFPALTTRPPTPDAHYIKVREGLTENEARAVAQAAERSLLSGGLNASLMSDRFTVTQAILRGMLQLFQGFLALGLITGLAGLAVISARTVVERRQQVGMLRALGMPTAAIAWMFVLESSFVALSGILVGTAVGMVTGSELIGAFYTFATDEPLKIPWLSILLLAGGTYVFSAGVTALPAWQATRIYPAEALRYE</sequence>
<feature type="transmembrane region" description="Helical" evidence="6">
    <location>
        <begin position="885"/>
        <end position="910"/>
    </location>
</feature>
<feature type="transmembrane region" description="Helical" evidence="6">
    <location>
        <begin position="838"/>
        <end position="854"/>
    </location>
</feature>
<dbReference type="InterPro" id="IPR050250">
    <property type="entry name" value="Macrolide_Exporter_MacB"/>
</dbReference>
<feature type="transmembrane region" description="Helical" evidence="6">
    <location>
        <begin position="806"/>
        <end position="826"/>
    </location>
</feature>
<keyword evidence="5 6" id="KW-0472">Membrane</keyword>
<organism evidence="8">
    <name type="scientific">Caldilineaceae bacterium SB0662_bin_9</name>
    <dbReference type="NCBI Taxonomy" id="2605258"/>
    <lineage>
        <taxon>Bacteria</taxon>
        <taxon>Bacillati</taxon>
        <taxon>Chloroflexota</taxon>
        <taxon>Caldilineae</taxon>
        <taxon>Caldilineales</taxon>
        <taxon>Caldilineaceae</taxon>
    </lineage>
</organism>
<keyword evidence="2" id="KW-1003">Cell membrane</keyword>
<reference evidence="8" key="1">
    <citation type="submission" date="2019-09" db="EMBL/GenBank/DDBJ databases">
        <title>Characterisation of the sponge microbiome using genome-centric metagenomics.</title>
        <authorList>
            <person name="Engelberts J.P."/>
            <person name="Robbins S.J."/>
            <person name="De Goeij J.M."/>
            <person name="Aranda M."/>
            <person name="Bell S.C."/>
            <person name="Webster N.S."/>
        </authorList>
    </citation>
    <scope>NUCLEOTIDE SEQUENCE</scope>
    <source>
        <strain evidence="8">SB0662_bin_9</strain>
    </source>
</reference>
<dbReference type="Pfam" id="PF02687">
    <property type="entry name" value="FtsX"/>
    <property type="match status" value="2"/>
</dbReference>
<keyword evidence="3 6" id="KW-0812">Transmembrane</keyword>
<feature type="transmembrane region" description="Helical" evidence="6">
    <location>
        <begin position="931"/>
        <end position="954"/>
    </location>
</feature>
<dbReference type="InterPro" id="IPR003838">
    <property type="entry name" value="ABC3_permease_C"/>
</dbReference>
<feature type="transmembrane region" description="Helical" evidence="6">
    <location>
        <begin position="1275"/>
        <end position="1293"/>
    </location>
</feature>
<feature type="transmembrane region" description="Helical" evidence="6">
    <location>
        <begin position="1299"/>
        <end position="1323"/>
    </location>
</feature>
<feature type="transmembrane region" description="Helical" evidence="6">
    <location>
        <begin position="6"/>
        <end position="27"/>
    </location>
</feature>